<dbReference type="KEGG" id="avi:Avi_9530"/>
<name>B9K333_ALLAM</name>
<gene>
    <name evidence="1" type="ordered locus">Avi_9530</name>
</gene>
<dbReference type="SUPFAM" id="SSF56024">
    <property type="entry name" value="Phospholipase D/nuclease"/>
    <property type="match status" value="2"/>
</dbReference>
<evidence type="ECO:0008006" key="3">
    <source>
        <dbReference type="Google" id="ProtNLM"/>
    </source>
</evidence>
<dbReference type="SUPFAM" id="SSF46785">
    <property type="entry name" value="Winged helix' DNA-binding domain"/>
    <property type="match status" value="1"/>
</dbReference>
<evidence type="ECO:0000313" key="1">
    <source>
        <dbReference type="EMBL" id="ACM39281.1"/>
    </source>
</evidence>
<keyword evidence="1" id="KW-0614">Plasmid</keyword>
<accession>B9K333</accession>
<dbReference type="HOGENOM" id="CLU_032308_0_0_5"/>
<dbReference type="EMBL" id="CP000635">
    <property type="protein sequence ID" value="ACM39281.1"/>
    <property type="molecule type" value="Genomic_DNA"/>
</dbReference>
<dbReference type="Gene3D" id="3.30.870.10">
    <property type="entry name" value="Endonuclease Chain A"/>
    <property type="match status" value="2"/>
</dbReference>
<dbReference type="InterPro" id="IPR036390">
    <property type="entry name" value="WH_DNA-bd_sf"/>
</dbReference>
<geneLocation type="plasmid" evidence="1 2">
    <name>pAtS4b</name>
</geneLocation>
<dbReference type="CDD" id="cd09133">
    <property type="entry name" value="PLDc_unchar5"/>
    <property type="match status" value="1"/>
</dbReference>
<sequence length="601" mass="65662">MKIYIPAWHYRARAIVQRTWGWSPIEEMILLAFDLEPGTIADIAGRLRIPNQVARSTVARLMQFGLVELRVSPNPVLSTSPTGHEFIRTGRALPERTAEREMGISLVLEKVGHSVLRRKDVNIVPTQGLEHDGQTVAFPIGELPETDETMAHRVSHFVSQSLRPGEWLRGVRTTGSVMEKKYLEIDLAAFKRGEIPEGASANLVAAVNETLKTAVLPRASKGEPSVPASVETTFAPDQLVVGSPEHIERFERIVRAAVSDVFVLSTFVLSQSDDRGKVHRERIYSALEDAYRRGVRCHLFFGTSLDKSKHALAMEELHQRLSAVKQSRGFLLIHRDSVGSHAKFLAADDGQGGTVVVMGSCNWLSSPFSAVEVSIELREPMAVAAGLDILKGITVSLASASRSVETLQFLASEAKRARPALSIGSDKAPTTKARLTVLHAQDHGPLLRKAAHSANESFVCITNRMGATVVPGLLNPAEVAGRRLEDVRIYYSRQSGPTKRKHMAAHRKRLEGTVEVIPVREPQVHAKFLAWDRNDVVVSTMNWGSQSGSEADPLDEVGLHLEAPGIASHLLGLFDESLKKVLDEVSNTGGGEPAPEMGVGQ</sequence>
<protein>
    <recommendedName>
        <fullName evidence="3">Phospholipase D-like domain-containing protein</fullName>
    </recommendedName>
</protein>
<organism evidence="1 2">
    <name type="scientific">Allorhizobium ampelinum (strain ATCC BAA-846 / DSM 112012 / S4)</name>
    <name type="common">Agrobacterium vitis (strain S4)</name>
    <dbReference type="NCBI Taxonomy" id="311402"/>
    <lineage>
        <taxon>Bacteria</taxon>
        <taxon>Pseudomonadati</taxon>
        <taxon>Pseudomonadota</taxon>
        <taxon>Alphaproteobacteria</taxon>
        <taxon>Hyphomicrobiales</taxon>
        <taxon>Rhizobiaceae</taxon>
        <taxon>Rhizobium/Agrobacterium group</taxon>
        <taxon>Allorhizobium</taxon>
        <taxon>Allorhizobium ampelinum</taxon>
    </lineage>
</organism>
<reference evidence="1 2" key="1">
    <citation type="journal article" date="2009" name="J. Bacteriol.">
        <title>Genome sequences of three Agrobacterium biovars help elucidate the evolution of multichromosome genomes in bacteria.</title>
        <authorList>
            <person name="Slater S.C."/>
            <person name="Goldman B.S."/>
            <person name="Goodner B."/>
            <person name="Setubal J.C."/>
            <person name="Farrand S.K."/>
            <person name="Nester E.W."/>
            <person name="Burr T.J."/>
            <person name="Banta L."/>
            <person name="Dickerman A.W."/>
            <person name="Paulsen I."/>
            <person name="Otten L."/>
            <person name="Suen G."/>
            <person name="Welch R."/>
            <person name="Almeida N.F."/>
            <person name="Arnold F."/>
            <person name="Burton O.T."/>
            <person name="Du Z."/>
            <person name="Ewing A."/>
            <person name="Godsy E."/>
            <person name="Heisel S."/>
            <person name="Houmiel K.L."/>
            <person name="Jhaveri J."/>
            <person name="Lu J."/>
            <person name="Miller N.M."/>
            <person name="Norton S."/>
            <person name="Chen Q."/>
            <person name="Phoolcharoen W."/>
            <person name="Ohlin V."/>
            <person name="Ondrusek D."/>
            <person name="Pride N."/>
            <person name="Stricklin S.L."/>
            <person name="Sun J."/>
            <person name="Wheeler C."/>
            <person name="Wilson L."/>
            <person name="Zhu H."/>
            <person name="Wood D.W."/>
        </authorList>
    </citation>
    <scope>NUCLEOTIDE SEQUENCE [LARGE SCALE GENOMIC DNA]</scope>
    <source>
        <strain evidence="2">S4 / ATCC BAA-846</strain>
        <plasmid evidence="1 2">pAtS4b</plasmid>
    </source>
</reference>
<proteinExistence type="predicted"/>
<dbReference type="Proteomes" id="UP000001596">
    <property type="component" value="Plasmid pAtS4b"/>
</dbReference>
<evidence type="ECO:0000313" key="2">
    <source>
        <dbReference type="Proteomes" id="UP000001596"/>
    </source>
</evidence>
<keyword evidence="2" id="KW-1185">Reference proteome</keyword>
<dbReference type="AlphaFoldDB" id="B9K333"/>
<dbReference type="RefSeq" id="WP_012655041.1">
    <property type="nucleotide sequence ID" value="NC_011991.1"/>
</dbReference>